<evidence type="ECO:0000313" key="4">
    <source>
        <dbReference type="EMBL" id="PAP78825.1"/>
    </source>
</evidence>
<evidence type="ECO:0000256" key="2">
    <source>
        <dbReference type="SAM" id="Phobius"/>
    </source>
</evidence>
<evidence type="ECO:0000259" key="3">
    <source>
        <dbReference type="Pfam" id="PF14242"/>
    </source>
</evidence>
<dbReference type="EMBL" id="MQWD01000001">
    <property type="protein sequence ID" value="PAP78825.1"/>
    <property type="molecule type" value="Genomic_DNA"/>
</dbReference>
<feature type="region of interest" description="Disordered" evidence="1">
    <location>
        <begin position="82"/>
        <end position="110"/>
    </location>
</feature>
<protein>
    <recommendedName>
        <fullName evidence="3">DUF4342 domain-containing protein</fullName>
    </recommendedName>
</protein>
<dbReference type="InterPro" id="IPR025642">
    <property type="entry name" value="DUF4342"/>
</dbReference>
<dbReference type="Proteomes" id="UP000216339">
    <property type="component" value="Unassembled WGS sequence"/>
</dbReference>
<accession>A0A271J7A8</accession>
<sequence length="110" mass="11296">MKVASNQVVDKVREYIEDANVKRVTIKRQGKVLLEIPLTVGVGAGAAALLLNPVLSAVGALAALVSDVTLVVERVDGAAADEHVANVNAPEANDNAGDDAADKTVGKPNE</sequence>
<dbReference type="Pfam" id="PF14242">
    <property type="entry name" value="DUF4342"/>
    <property type="match status" value="1"/>
</dbReference>
<evidence type="ECO:0000313" key="5">
    <source>
        <dbReference type="Proteomes" id="UP000216339"/>
    </source>
</evidence>
<gene>
    <name evidence="4" type="ORF">BSZ37_17135</name>
</gene>
<evidence type="ECO:0000256" key="1">
    <source>
        <dbReference type="SAM" id="MobiDB-lite"/>
    </source>
</evidence>
<keyword evidence="2" id="KW-0472">Membrane</keyword>
<reference evidence="4 5" key="1">
    <citation type="submission" date="2016-11" db="EMBL/GenBank/DDBJ databases">
        <title>Study of marine rhodopsin-containing bacteria.</title>
        <authorList>
            <person name="Yoshizawa S."/>
            <person name="Kumagai Y."/>
            <person name="Kogure K."/>
        </authorList>
    </citation>
    <scope>NUCLEOTIDE SEQUENCE [LARGE SCALE GENOMIC DNA]</scope>
    <source>
        <strain evidence="4 5">SAORIC-28</strain>
    </source>
</reference>
<keyword evidence="2" id="KW-1133">Transmembrane helix</keyword>
<proteinExistence type="predicted"/>
<comment type="caution">
    <text evidence="4">The sequence shown here is derived from an EMBL/GenBank/DDBJ whole genome shotgun (WGS) entry which is preliminary data.</text>
</comment>
<feature type="domain" description="DUF4342" evidence="3">
    <location>
        <begin position="2"/>
        <end position="74"/>
    </location>
</feature>
<dbReference type="AlphaFoldDB" id="A0A271J7A8"/>
<feature type="compositionally biased region" description="Basic and acidic residues" evidence="1">
    <location>
        <begin position="100"/>
        <end position="110"/>
    </location>
</feature>
<keyword evidence="5" id="KW-1185">Reference proteome</keyword>
<feature type="transmembrane region" description="Helical" evidence="2">
    <location>
        <begin position="32"/>
        <end position="51"/>
    </location>
</feature>
<keyword evidence="2" id="KW-0812">Transmembrane</keyword>
<organism evidence="4 5">
    <name type="scientific">Rubrivirga marina</name>
    <dbReference type="NCBI Taxonomy" id="1196024"/>
    <lineage>
        <taxon>Bacteria</taxon>
        <taxon>Pseudomonadati</taxon>
        <taxon>Rhodothermota</taxon>
        <taxon>Rhodothermia</taxon>
        <taxon>Rhodothermales</taxon>
        <taxon>Rubricoccaceae</taxon>
        <taxon>Rubrivirga</taxon>
    </lineage>
</organism>
<name>A0A271J7A8_9BACT</name>